<feature type="domain" description="Aminotransferase class I/classII large" evidence="1">
    <location>
        <begin position="35"/>
        <end position="498"/>
    </location>
</feature>
<dbReference type="Proteomes" id="UP000270230">
    <property type="component" value="Unassembled WGS sequence"/>
</dbReference>
<dbReference type="Gene3D" id="3.40.640.10">
    <property type="entry name" value="Type I PLP-dependent aspartate aminotransferase-like (Major domain)"/>
    <property type="match status" value="1"/>
</dbReference>
<dbReference type="PANTHER" id="PTHR42858:SF1">
    <property type="entry name" value="LD15494P"/>
    <property type="match status" value="1"/>
</dbReference>
<evidence type="ECO:0000313" key="2">
    <source>
        <dbReference type="EMBL" id="RMY52316.1"/>
    </source>
</evidence>
<evidence type="ECO:0000313" key="3">
    <source>
        <dbReference type="Proteomes" id="UP000270230"/>
    </source>
</evidence>
<dbReference type="GO" id="GO:0030170">
    <property type="term" value="F:pyridoxal phosphate binding"/>
    <property type="evidence" value="ECO:0007669"/>
    <property type="project" value="InterPro"/>
</dbReference>
<dbReference type="AlphaFoldDB" id="A0A3M7CKY0"/>
<proteinExistence type="predicted"/>
<gene>
    <name evidence="2" type="ORF">D0865_05864</name>
</gene>
<dbReference type="EMBL" id="QWIN01000404">
    <property type="protein sequence ID" value="RMY52316.1"/>
    <property type="molecule type" value="Genomic_DNA"/>
</dbReference>
<protein>
    <recommendedName>
        <fullName evidence="1">Aminotransferase class I/classII large domain-containing protein</fullName>
    </recommendedName>
</protein>
<organism evidence="2 3">
    <name type="scientific">Hortaea werneckii</name>
    <name type="common">Black yeast</name>
    <name type="synonym">Cladosporium werneckii</name>
    <dbReference type="NCBI Taxonomy" id="91943"/>
    <lineage>
        <taxon>Eukaryota</taxon>
        <taxon>Fungi</taxon>
        <taxon>Dikarya</taxon>
        <taxon>Ascomycota</taxon>
        <taxon>Pezizomycotina</taxon>
        <taxon>Dothideomycetes</taxon>
        <taxon>Dothideomycetidae</taxon>
        <taxon>Mycosphaerellales</taxon>
        <taxon>Teratosphaeriaceae</taxon>
        <taxon>Hortaea</taxon>
    </lineage>
</organism>
<dbReference type="SUPFAM" id="SSF53383">
    <property type="entry name" value="PLP-dependent transferases"/>
    <property type="match status" value="1"/>
</dbReference>
<dbReference type="InterPro" id="IPR015421">
    <property type="entry name" value="PyrdxlP-dep_Trfase_major"/>
</dbReference>
<dbReference type="OrthoDB" id="7042322at2759"/>
<name>A0A3M7CKY0_HORWE</name>
<sequence length="530" mass="57933">MGNAPPPEDMAQEPINLMRGWPNPSLLPANLIKTAATAALSDPSMAQPGLLYGPDEGYEPCRSAIANWLTTFYQPRNPITANRICMSGGASQNLGCMLSTFSEPSYTRNVWIVAPAYMLAFRVFEQDGGFAGRLRAVPEDEEGIDIAFLRAELGKSEVKAEKTQGMAEPMYKPPRPWAKVYKHIIYCVPTFANPSSRTMSLRRRQGLVRLAREYDALLIADDVYDFLQWPAKPPSEPSAPGGGWEAMRTAHLPRLVDVDREIDGGTERPGADGFGNACSNGSFSKIGGPGLRCGWVEGSEKFAYGVSQTRGTSFIRSWKEVQVPFSYDGGGEPHIEFASRVASPTSLQEILERLALLTAYISSGTTCSGGAPSQLTSTYMTLLLTSGQLDKHIRNVLRPTYARRYNKLINAITTHLLPLGFQLPQPDRDVVGGYFVWLKLPGRMTANALASACKREGVVIAPGTIFEVPGDRETADFDGHMRLCFAWEEEGKLEEGVVRVAGVVREMQGAIGSSDDCLREQDGVDMSGFK</sequence>
<dbReference type="CDD" id="cd00609">
    <property type="entry name" value="AAT_like"/>
    <property type="match status" value="1"/>
</dbReference>
<dbReference type="GO" id="GO:0047536">
    <property type="term" value="F:2-aminoadipate transaminase activity"/>
    <property type="evidence" value="ECO:0007669"/>
    <property type="project" value="TreeGrafter"/>
</dbReference>
<evidence type="ECO:0000259" key="1">
    <source>
        <dbReference type="Pfam" id="PF00155"/>
    </source>
</evidence>
<dbReference type="InterPro" id="IPR015424">
    <property type="entry name" value="PyrdxlP-dep_Trfase"/>
</dbReference>
<comment type="caution">
    <text evidence="2">The sequence shown here is derived from an EMBL/GenBank/DDBJ whole genome shotgun (WGS) entry which is preliminary data.</text>
</comment>
<dbReference type="InterPro" id="IPR004839">
    <property type="entry name" value="Aminotransferase_I/II_large"/>
</dbReference>
<dbReference type="InterPro" id="IPR015422">
    <property type="entry name" value="PyrdxlP-dep_Trfase_small"/>
</dbReference>
<dbReference type="Pfam" id="PF00155">
    <property type="entry name" value="Aminotran_1_2"/>
    <property type="match status" value="1"/>
</dbReference>
<reference evidence="2 3" key="1">
    <citation type="journal article" date="2018" name="BMC Genomics">
        <title>Genomic evidence for intraspecific hybridization in a clonal and extremely halotolerant yeast.</title>
        <authorList>
            <person name="Gostincar C."/>
            <person name="Stajich J.E."/>
            <person name="Zupancic J."/>
            <person name="Zalar P."/>
            <person name="Gunde-Cimerman N."/>
        </authorList>
    </citation>
    <scope>NUCLEOTIDE SEQUENCE [LARGE SCALE GENOMIC DNA]</scope>
    <source>
        <strain evidence="2 3">EXF-151</strain>
    </source>
</reference>
<dbReference type="PANTHER" id="PTHR42858">
    <property type="entry name" value="AMINOTRANSFERASE"/>
    <property type="match status" value="1"/>
</dbReference>
<accession>A0A3M7CKY0</accession>
<dbReference type="VEuPathDB" id="FungiDB:BTJ68_14080"/>
<dbReference type="Gene3D" id="3.90.1150.10">
    <property type="entry name" value="Aspartate Aminotransferase, domain 1"/>
    <property type="match status" value="2"/>
</dbReference>